<evidence type="ECO:0000313" key="2">
    <source>
        <dbReference type="Proteomes" id="UP000268093"/>
    </source>
</evidence>
<dbReference type="InterPro" id="IPR019775">
    <property type="entry name" value="WD40_repeat_CS"/>
</dbReference>
<sequence length="53" mass="6270">MTHWTTLDWNKYADNTIAIGSVDHTVKVWDFRRRIYDMSVRVWDAAAPGENKM</sequence>
<feature type="non-terminal residue" evidence="1">
    <location>
        <position position="53"/>
    </location>
</feature>
<protein>
    <recommendedName>
        <fullName evidence="3">Peroxin-7</fullName>
    </recommendedName>
</protein>
<dbReference type="EMBL" id="RBNI01016244">
    <property type="protein sequence ID" value="RUP10885.1"/>
    <property type="molecule type" value="Genomic_DNA"/>
</dbReference>
<keyword evidence="2" id="KW-1185">Reference proteome</keyword>
<accession>A0A433B776</accession>
<name>A0A433B776_9FUNG</name>
<evidence type="ECO:0008006" key="3">
    <source>
        <dbReference type="Google" id="ProtNLM"/>
    </source>
</evidence>
<dbReference type="InterPro" id="IPR015943">
    <property type="entry name" value="WD40/YVTN_repeat-like_dom_sf"/>
</dbReference>
<reference evidence="1 2" key="1">
    <citation type="journal article" date="2018" name="New Phytol.">
        <title>Phylogenomics of Endogonaceae and evolution of mycorrhizas within Mucoromycota.</title>
        <authorList>
            <person name="Chang Y."/>
            <person name="Desiro A."/>
            <person name="Na H."/>
            <person name="Sandor L."/>
            <person name="Lipzen A."/>
            <person name="Clum A."/>
            <person name="Barry K."/>
            <person name="Grigoriev I.V."/>
            <person name="Martin F.M."/>
            <person name="Stajich J.E."/>
            <person name="Smith M.E."/>
            <person name="Bonito G."/>
            <person name="Spatafora J.W."/>
        </authorList>
    </citation>
    <scope>NUCLEOTIDE SEQUENCE [LARGE SCALE GENOMIC DNA]</scope>
    <source>
        <strain evidence="1 2">GMNB39</strain>
    </source>
</reference>
<gene>
    <name evidence="1" type="ORF">BC936DRAFT_139989</name>
</gene>
<dbReference type="AlphaFoldDB" id="A0A433B776"/>
<comment type="caution">
    <text evidence="1">The sequence shown here is derived from an EMBL/GenBank/DDBJ whole genome shotgun (WGS) entry which is preliminary data.</text>
</comment>
<dbReference type="PROSITE" id="PS00678">
    <property type="entry name" value="WD_REPEATS_1"/>
    <property type="match status" value="1"/>
</dbReference>
<dbReference type="Gene3D" id="2.130.10.10">
    <property type="entry name" value="YVTN repeat-like/Quinoprotein amine dehydrogenase"/>
    <property type="match status" value="1"/>
</dbReference>
<dbReference type="Proteomes" id="UP000268093">
    <property type="component" value="Unassembled WGS sequence"/>
</dbReference>
<dbReference type="OrthoDB" id="273771at2759"/>
<organism evidence="1 2">
    <name type="scientific">Jimgerdemannia flammicorona</name>
    <dbReference type="NCBI Taxonomy" id="994334"/>
    <lineage>
        <taxon>Eukaryota</taxon>
        <taxon>Fungi</taxon>
        <taxon>Fungi incertae sedis</taxon>
        <taxon>Mucoromycota</taxon>
        <taxon>Mucoromycotina</taxon>
        <taxon>Endogonomycetes</taxon>
        <taxon>Endogonales</taxon>
        <taxon>Endogonaceae</taxon>
        <taxon>Jimgerdemannia</taxon>
    </lineage>
</organism>
<dbReference type="InterPro" id="IPR036322">
    <property type="entry name" value="WD40_repeat_dom_sf"/>
</dbReference>
<evidence type="ECO:0000313" key="1">
    <source>
        <dbReference type="EMBL" id="RUP10885.1"/>
    </source>
</evidence>
<proteinExistence type="predicted"/>
<dbReference type="SUPFAM" id="SSF50978">
    <property type="entry name" value="WD40 repeat-like"/>
    <property type="match status" value="1"/>
</dbReference>